<organism evidence="2 3">
    <name type="scientific">Streptococcus anginosus</name>
    <dbReference type="NCBI Taxonomy" id="1328"/>
    <lineage>
        <taxon>Bacteria</taxon>
        <taxon>Bacillati</taxon>
        <taxon>Bacillota</taxon>
        <taxon>Bacilli</taxon>
        <taxon>Lactobacillales</taxon>
        <taxon>Streptococcaceae</taxon>
        <taxon>Streptococcus</taxon>
        <taxon>Streptococcus anginosus group</taxon>
    </lineage>
</organism>
<gene>
    <name evidence="2" type="ORF">OJ930_01500</name>
</gene>
<dbReference type="EMBL" id="JAPAIK010000005">
    <property type="protein sequence ID" value="MCW1071752.1"/>
    <property type="molecule type" value="Genomic_DNA"/>
</dbReference>
<dbReference type="AlphaFoldDB" id="A0AAW5TEM3"/>
<protein>
    <recommendedName>
        <fullName evidence="4">Phage protein</fullName>
    </recommendedName>
</protein>
<reference evidence="2" key="1">
    <citation type="submission" date="2022-10" db="EMBL/GenBank/DDBJ databases">
        <title>Comparative genomic study of S. anginosus.</title>
        <authorList>
            <person name="Prasad A."/>
            <person name="Ene A."/>
            <person name="Jablonska S."/>
            <person name="Du J."/>
            <person name="Wolfe A.J."/>
            <person name="Putonti C."/>
        </authorList>
    </citation>
    <scope>NUCLEOTIDE SEQUENCE</scope>
    <source>
        <strain evidence="2">UMB6888</strain>
    </source>
</reference>
<keyword evidence="1" id="KW-1133">Transmembrane helix</keyword>
<keyword evidence="1" id="KW-0812">Transmembrane</keyword>
<name>A0AAW5TEM3_STRAP</name>
<dbReference type="Proteomes" id="UP001208853">
    <property type="component" value="Unassembled WGS sequence"/>
</dbReference>
<accession>A0AAW5TEM3</accession>
<comment type="caution">
    <text evidence="2">The sequence shown here is derived from an EMBL/GenBank/DDBJ whole genome shotgun (WGS) entry which is preliminary data.</text>
</comment>
<sequence length="139" mass="15753">MKIGMRTPSLKRSLKARTTSKWKRQIKKAVIPGYGQKGIGWIKKPKKAMYNKVYRKTTFGLSDIVKSSKEKSSAKVKKKAIRQSKDYTTKDYKQAGIVMIILGLLLMFVIPVLGIFFLILGIISFGVATLFSKKYSRSK</sequence>
<dbReference type="RefSeq" id="WP_070812406.1">
    <property type="nucleotide sequence ID" value="NZ_CP126961.1"/>
</dbReference>
<evidence type="ECO:0000256" key="1">
    <source>
        <dbReference type="SAM" id="Phobius"/>
    </source>
</evidence>
<feature type="transmembrane region" description="Helical" evidence="1">
    <location>
        <begin position="97"/>
        <end position="130"/>
    </location>
</feature>
<evidence type="ECO:0000313" key="2">
    <source>
        <dbReference type="EMBL" id="MCW1071752.1"/>
    </source>
</evidence>
<evidence type="ECO:0000313" key="3">
    <source>
        <dbReference type="Proteomes" id="UP001208853"/>
    </source>
</evidence>
<evidence type="ECO:0008006" key="4">
    <source>
        <dbReference type="Google" id="ProtNLM"/>
    </source>
</evidence>
<proteinExistence type="predicted"/>
<keyword evidence="1" id="KW-0472">Membrane</keyword>